<dbReference type="Proteomes" id="UP000017836">
    <property type="component" value="Unassembled WGS sequence"/>
</dbReference>
<feature type="compositionally biased region" description="Polar residues" evidence="1">
    <location>
        <begin position="145"/>
        <end position="154"/>
    </location>
</feature>
<dbReference type="HOGENOM" id="CLU_1099797_0_0_1"/>
<gene>
    <name evidence="2" type="ORF">AMTR_s00034p00223170</name>
</gene>
<evidence type="ECO:0000313" key="3">
    <source>
        <dbReference type="Proteomes" id="UP000017836"/>
    </source>
</evidence>
<feature type="region of interest" description="Disordered" evidence="1">
    <location>
        <begin position="138"/>
        <end position="253"/>
    </location>
</feature>
<feature type="region of interest" description="Disordered" evidence="1">
    <location>
        <begin position="1"/>
        <end position="117"/>
    </location>
</feature>
<feature type="compositionally biased region" description="Basic and acidic residues" evidence="1">
    <location>
        <begin position="63"/>
        <end position="81"/>
    </location>
</feature>
<dbReference type="EMBL" id="KI392616">
    <property type="protein sequence ID" value="ERN12243.1"/>
    <property type="molecule type" value="Genomic_DNA"/>
</dbReference>
<reference evidence="3" key="1">
    <citation type="journal article" date="2013" name="Science">
        <title>The Amborella genome and the evolution of flowering plants.</title>
        <authorList>
            <consortium name="Amborella Genome Project"/>
        </authorList>
    </citation>
    <scope>NUCLEOTIDE SEQUENCE [LARGE SCALE GENOMIC DNA]</scope>
</reference>
<accession>W1PVY5</accession>
<feature type="compositionally biased region" description="Basic and acidic residues" evidence="1">
    <location>
        <begin position="1"/>
        <end position="47"/>
    </location>
</feature>
<proteinExistence type="predicted"/>
<evidence type="ECO:0000313" key="2">
    <source>
        <dbReference type="EMBL" id="ERN12243.1"/>
    </source>
</evidence>
<dbReference type="AlphaFoldDB" id="W1PVY5"/>
<protein>
    <submittedName>
        <fullName evidence="2">Uncharacterized protein</fullName>
    </submittedName>
</protein>
<sequence>MRVDRQGEASHKERVGDEAGESRRAEPCDEEARKPGRVDGEGGRTDEGMGTSTIWRMRLQKAIKGEEENEEGGKGEFKIEEGTLSTNGGWSREEVDGSDGGAAGNTASTEGVRRLRGTTTTNLPKFCWKGGRWWPEMPRRPLQSRFRSQTTVQPSGEGEPESRGCGGGWASLEVEFGRRQRRDPGQANPEVPKLHTWRGMLKARSQLRRGRKAPTLGFQQDMERVAPLKAKGGERKAISDPSLEGKENRMPPH</sequence>
<keyword evidence="3" id="KW-1185">Reference proteome</keyword>
<dbReference type="Gramene" id="ERN12243">
    <property type="protein sequence ID" value="ERN12243"/>
    <property type="gene ID" value="AMTR_s00034p00223170"/>
</dbReference>
<organism evidence="2 3">
    <name type="scientific">Amborella trichopoda</name>
    <dbReference type="NCBI Taxonomy" id="13333"/>
    <lineage>
        <taxon>Eukaryota</taxon>
        <taxon>Viridiplantae</taxon>
        <taxon>Streptophyta</taxon>
        <taxon>Embryophyta</taxon>
        <taxon>Tracheophyta</taxon>
        <taxon>Spermatophyta</taxon>
        <taxon>Magnoliopsida</taxon>
        <taxon>Amborellales</taxon>
        <taxon>Amborellaceae</taxon>
        <taxon>Amborella</taxon>
    </lineage>
</organism>
<feature type="compositionally biased region" description="Basic and acidic residues" evidence="1">
    <location>
        <begin position="175"/>
        <end position="184"/>
    </location>
</feature>
<feature type="compositionally biased region" description="Basic and acidic residues" evidence="1">
    <location>
        <begin position="221"/>
        <end position="253"/>
    </location>
</feature>
<name>W1PVY5_AMBTC</name>
<evidence type="ECO:0000256" key="1">
    <source>
        <dbReference type="SAM" id="MobiDB-lite"/>
    </source>
</evidence>